<comment type="similarity">
    <text evidence="1">Belongs to the short-chain dehydrogenases/reductases (SDR) family.</text>
</comment>
<organism evidence="3 4">
    <name type="scientific">Luteipulveratus flavus</name>
    <dbReference type="NCBI Taxonomy" id="3031728"/>
    <lineage>
        <taxon>Bacteria</taxon>
        <taxon>Bacillati</taxon>
        <taxon>Actinomycetota</taxon>
        <taxon>Actinomycetes</taxon>
        <taxon>Micrococcales</taxon>
        <taxon>Dermacoccaceae</taxon>
        <taxon>Luteipulveratus</taxon>
    </lineage>
</organism>
<dbReference type="RefSeq" id="WP_277193541.1">
    <property type="nucleotide sequence ID" value="NZ_JAROAV010000054.1"/>
</dbReference>
<comment type="caution">
    <text evidence="3">The sequence shown here is derived from an EMBL/GenBank/DDBJ whole genome shotgun (WGS) entry which is preliminary data.</text>
</comment>
<keyword evidence="4" id="KW-1185">Reference proteome</keyword>
<dbReference type="EMBL" id="JAROAV010000054">
    <property type="protein sequence ID" value="MDF8266349.1"/>
    <property type="molecule type" value="Genomic_DNA"/>
</dbReference>
<dbReference type="InterPro" id="IPR020904">
    <property type="entry name" value="Sc_DH/Rdtase_CS"/>
</dbReference>
<proteinExistence type="inferred from homology"/>
<dbReference type="InterPro" id="IPR051122">
    <property type="entry name" value="SDR_DHRS6-like"/>
</dbReference>
<dbReference type="PRINTS" id="PR00081">
    <property type="entry name" value="GDHRDH"/>
</dbReference>
<evidence type="ECO:0000313" key="3">
    <source>
        <dbReference type="EMBL" id="MDF8266349.1"/>
    </source>
</evidence>
<protein>
    <submittedName>
        <fullName evidence="3">SDR family NAD(P)-dependent oxidoreductase</fullName>
    </submittedName>
</protein>
<keyword evidence="2" id="KW-0560">Oxidoreductase</keyword>
<dbReference type="CDD" id="cd05233">
    <property type="entry name" value="SDR_c"/>
    <property type="match status" value="1"/>
</dbReference>
<dbReference type="Proteomes" id="UP001528912">
    <property type="component" value="Unassembled WGS sequence"/>
</dbReference>
<reference evidence="3 4" key="1">
    <citation type="submission" date="2023-03" db="EMBL/GenBank/DDBJ databases">
        <title>YIM 133296 draft genome.</title>
        <authorList>
            <person name="Xiong L."/>
        </authorList>
    </citation>
    <scope>NUCLEOTIDE SEQUENCE [LARGE SCALE GENOMIC DNA]</scope>
    <source>
        <strain evidence="3 4">YIM 133296</strain>
    </source>
</reference>
<dbReference type="PANTHER" id="PTHR43477:SF1">
    <property type="entry name" value="DIHYDROANTICAPSIN 7-DEHYDROGENASE"/>
    <property type="match status" value="1"/>
</dbReference>
<evidence type="ECO:0000256" key="2">
    <source>
        <dbReference type="ARBA" id="ARBA00023002"/>
    </source>
</evidence>
<dbReference type="Pfam" id="PF00106">
    <property type="entry name" value="adh_short"/>
    <property type="match status" value="1"/>
</dbReference>
<dbReference type="PANTHER" id="PTHR43477">
    <property type="entry name" value="DIHYDROANTICAPSIN 7-DEHYDROGENASE"/>
    <property type="match status" value="1"/>
</dbReference>
<dbReference type="Gene3D" id="3.40.50.720">
    <property type="entry name" value="NAD(P)-binding Rossmann-like Domain"/>
    <property type="match status" value="1"/>
</dbReference>
<gene>
    <name evidence="3" type="ORF">P4R38_19030</name>
</gene>
<dbReference type="InterPro" id="IPR002347">
    <property type="entry name" value="SDR_fam"/>
</dbReference>
<dbReference type="SUPFAM" id="SSF51735">
    <property type="entry name" value="NAD(P)-binding Rossmann-fold domains"/>
    <property type="match status" value="1"/>
</dbReference>
<dbReference type="PROSITE" id="PS00061">
    <property type="entry name" value="ADH_SHORT"/>
    <property type="match status" value="1"/>
</dbReference>
<name>A0ABT6CE84_9MICO</name>
<evidence type="ECO:0000313" key="4">
    <source>
        <dbReference type="Proteomes" id="UP001528912"/>
    </source>
</evidence>
<evidence type="ECO:0000256" key="1">
    <source>
        <dbReference type="ARBA" id="ARBA00006484"/>
    </source>
</evidence>
<accession>A0ABT6CE84</accession>
<sequence length="240" mass="24800">MTDASTSGSTNGLVVVVTGAAGAAGPPVVRRLVAGGATVVAVDVDPTKLDAAVAGIEGPGRVETAVVDLLDEPSTLAWGHELVQEHGQVDGLLHLVGGWRGGKGIVESDLADWDALHDSLIRTLQHASRALHDPIKESPRGRLAIVSSVQVDKPSATNASYAAAKAATEVWTRAVADSFEGSQAAATVVRIMALLTPAMQEAKPEAKFKGFTHVDQVAQTLVGLWDKPASEINGAILDGR</sequence>
<dbReference type="InterPro" id="IPR036291">
    <property type="entry name" value="NAD(P)-bd_dom_sf"/>
</dbReference>